<dbReference type="GO" id="GO:0031146">
    <property type="term" value="P:SCF-dependent proteasomal ubiquitin-dependent protein catabolic process"/>
    <property type="evidence" value="ECO:0007669"/>
    <property type="project" value="InterPro"/>
</dbReference>
<dbReference type="OrthoDB" id="3219396at2759"/>
<dbReference type="Gene3D" id="1.20.1280.50">
    <property type="match status" value="1"/>
</dbReference>
<dbReference type="Pfam" id="PF12937">
    <property type="entry name" value="F-box-like"/>
    <property type="match status" value="1"/>
</dbReference>
<dbReference type="InterPro" id="IPR036047">
    <property type="entry name" value="F-box-like_dom_sf"/>
</dbReference>
<dbReference type="SUPFAM" id="SSF81383">
    <property type="entry name" value="F-box domain"/>
    <property type="match status" value="1"/>
</dbReference>
<accession>A0A6P5Z8C5</accession>
<proteinExistence type="predicted"/>
<dbReference type="Proteomes" id="UP000515121">
    <property type="component" value="Unplaced"/>
</dbReference>
<evidence type="ECO:0000313" key="2">
    <source>
        <dbReference type="Proteomes" id="UP000515121"/>
    </source>
</evidence>
<feature type="domain" description="F-box" evidence="1">
    <location>
        <begin position="5"/>
        <end position="51"/>
    </location>
</feature>
<name>A0A6P5Z8C5_DURZI</name>
<dbReference type="PANTHER" id="PTHR16008">
    <property type="entry name" value="F-BOX ONLY PROTEIN 4"/>
    <property type="match status" value="1"/>
</dbReference>
<dbReference type="PANTHER" id="PTHR16008:SF4">
    <property type="entry name" value="F-BOX ONLY PROTEIN 4"/>
    <property type="match status" value="1"/>
</dbReference>
<evidence type="ECO:0000313" key="3">
    <source>
        <dbReference type="RefSeq" id="XP_022749019.1"/>
    </source>
</evidence>
<evidence type="ECO:0000259" key="1">
    <source>
        <dbReference type="PROSITE" id="PS50181"/>
    </source>
</evidence>
<dbReference type="PROSITE" id="PS50181">
    <property type="entry name" value="FBOX"/>
    <property type="match status" value="1"/>
</dbReference>
<protein>
    <submittedName>
        <fullName evidence="3">Uncharacterized protein LOC111298564 isoform X1</fullName>
    </submittedName>
</protein>
<dbReference type="RefSeq" id="XP_022749019.1">
    <property type="nucleotide sequence ID" value="XM_022893284.1"/>
</dbReference>
<keyword evidence="2" id="KW-1185">Reference proteome</keyword>
<dbReference type="GO" id="GO:0000209">
    <property type="term" value="P:protein polyubiquitination"/>
    <property type="evidence" value="ECO:0007669"/>
    <property type="project" value="TreeGrafter"/>
</dbReference>
<reference evidence="3" key="1">
    <citation type="submission" date="2025-08" db="UniProtKB">
        <authorList>
            <consortium name="RefSeq"/>
        </authorList>
    </citation>
    <scope>IDENTIFICATION</scope>
    <source>
        <tissue evidence="3">Fruit stalk</tissue>
    </source>
</reference>
<dbReference type="GeneID" id="111298564"/>
<dbReference type="AlphaFoldDB" id="A0A6P5Z8C5"/>
<gene>
    <name evidence="3" type="primary">LOC111298564</name>
</gene>
<dbReference type="InterPro" id="IPR001810">
    <property type="entry name" value="F-box_dom"/>
</dbReference>
<dbReference type="GO" id="GO:0019005">
    <property type="term" value="C:SCF ubiquitin ligase complex"/>
    <property type="evidence" value="ECO:0007669"/>
    <property type="project" value="TreeGrafter"/>
</dbReference>
<sequence>MKQSDYTITSLPKDVAVKIASCLEEPDLYSLACCSRDCRELFGSDYLWEPLFKERWPHLYEAALEDPDFKGWRRFYMKQHEKMRDQAASVVKFLKQCSQFESLEVTDYLRAIECLKSMQFGFKDVQMLLFKPKMNVLLNLVGLHFCLDCLQVPALQVVEALQSSKISNRQVCVKWYRGRLFHRMQDEYRSRCVSLEDLVTAKEKEVLWVLGRELLRAKIFILS</sequence>
<dbReference type="KEGG" id="dzi:111298564"/>
<organism evidence="2 3">
    <name type="scientific">Durio zibethinus</name>
    <name type="common">Durian</name>
    <dbReference type="NCBI Taxonomy" id="66656"/>
    <lineage>
        <taxon>Eukaryota</taxon>
        <taxon>Viridiplantae</taxon>
        <taxon>Streptophyta</taxon>
        <taxon>Embryophyta</taxon>
        <taxon>Tracheophyta</taxon>
        <taxon>Spermatophyta</taxon>
        <taxon>Magnoliopsida</taxon>
        <taxon>eudicotyledons</taxon>
        <taxon>Gunneridae</taxon>
        <taxon>Pentapetalae</taxon>
        <taxon>rosids</taxon>
        <taxon>malvids</taxon>
        <taxon>Malvales</taxon>
        <taxon>Malvaceae</taxon>
        <taxon>Helicteroideae</taxon>
        <taxon>Durio</taxon>
    </lineage>
</organism>
<dbReference type="InterPro" id="IPR039588">
    <property type="entry name" value="FBXO4"/>
</dbReference>